<comment type="caution">
    <text evidence="3">The sequence shown here is derived from an EMBL/GenBank/DDBJ whole genome shotgun (WGS) entry which is preliminary data.</text>
</comment>
<evidence type="ECO:0000313" key="3">
    <source>
        <dbReference type="EMBL" id="OGG15471.1"/>
    </source>
</evidence>
<feature type="transmembrane region" description="Helical" evidence="1">
    <location>
        <begin position="21"/>
        <end position="41"/>
    </location>
</feature>
<dbReference type="EMBL" id="MFJL01000024">
    <property type="protein sequence ID" value="OGG15471.1"/>
    <property type="molecule type" value="Genomic_DNA"/>
</dbReference>
<keyword evidence="1" id="KW-1133">Transmembrane helix</keyword>
<dbReference type="Gene3D" id="1.10.10.10">
    <property type="entry name" value="Winged helix-like DNA-binding domain superfamily/Winged helix DNA-binding domain"/>
    <property type="match status" value="1"/>
</dbReference>
<proteinExistence type="predicted"/>
<reference evidence="3 4" key="1">
    <citation type="journal article" date="2016" name="Nat. Commun.">
        <title>Thousands of microbial genomes shed light on interconnected biogeochemical processes in an aquifer system.</title>
        <authorList>
            <person name="Anantharaman K."/>
            <person name="Brown C.T."/>
            <person name="Hug L.A."/>
            <person name="Sharon I."/>
            <person name="Castelle C.J."/>
            <person name="Probst A.J."/>
            <person name="Thomas B.C."/>
            <person name="Singh A."/>
            <person name="Wilkins M.J."/>
            <person name="Karaoz U."/>
            <person name="Brodie E.L."/>
            <person name="Williams K.H."/>
            <person name="Hubbard S.S."/>
            <person name="Banfield J.F."/>
        </authorList>
    </citation>
    <scope>NUCLEOTIDE SEQUENCE [LARGE SCALE GENOMIC DNA]</scope>
</reference>
<gene>
    <name evidence="3" type="ORF">A3D77_06500</name>
</gene>
<sequence>MKSMEKENPRVKDVLKLIGNGLLISSIFLFPGMGMGVKTIMDVIDKREKEQYLKKLHQYDTNRLKAILRRLHKQKCISVSSEGDKSVITLTSKGRKYFLKYKLLEMDIQKLKHWDGKWRLVMYDISQFKRSQQDAFRQMLKKFHMLSLQKSVYLTPYPCAKEIAFLREYFDIGEEVIYVQVEAIENESAYKEYFNL</sequence>
<evidence type="ECO:0000256" key="1">
    <source>
        <dbReference type="SAM" id="Phobius"/>
    </source>
</evidence>
<dbReference type="STRING" id="1798382.A3D77_06500"/>
<evidence type="ECO:0000313" key="4">
    <source>
        <dbReference type="Proteomes" id="UP000176923"/>
    </source>
</evidence>
<name>A0A1F5ZSS6_9BACT</name>
<keyword evidence="1" id="KW-0472">Membrane</keyword>
<feature type="domain" description="Transcriptional repressor PaaX-like central Cas2-like" evidence="2">
    <location>
        <begin position="112"/>
        <end position="186"/>
    </location>
</feature>
<dbReference type="SUPFAM" id="SSF143430">
    <property type="entry name" value="TTP0101/SSO1404-like"/>
    <property type="match status" value="1"/>
</dbReference>
<dbReference type="Proteomes" id="UP000176923">
    <property type="component" value="Unassembled WGS sequence"/>
</dbReference>
<keyword evidence="1" id="KW-0812">Transmembrane</keyword>
<dbReference type="AlphaFoldDB" id="A0A1F5ZSS6"/>
<organism evidence="3 4">
    <name type="scientific">Candidatus Gottesmanbacteria bacterium RIFCSPHIGHO2_02_FULL_39_11</name>
    <dbReference type="NCBI Taxonomy" id="1798382"/>
    <lineage>
        <taxon>Bacteria</taxon>
        <taxon>Candidatus Gottesmaniibacteriota</taxon>
    </lineage>
</organism>
<dbReference type="Gene3D" id="3.30.70.2650">
    <property type="match status" value="1"/>
</dbReference>
<accession>A0A1F5ZSS6</accession>
<evidence type="ECO:0000259" key="2">
    <source>
        <dbReference type="Pfam" id="PF20803"/>
    </source>
</evidence>
<dbReference type="Pfam" id="PF20803">
    <property type="entry name" value="PaaX_M"/>
    <property type="match status" value="1"/>
</dbReference>
<dbReference type="InterPro" id="IPR036388">
    <property type="entry name" value="WH-like_DNA-bd_sf"/>
</dbReference>
<dbReference type="InterPro" id="IPR048846">
    <property type="entry name" value="PaaX-like_central"/>
</dbReference>
<protein>
    <recommendedName>
        <fullName evidence="2">Transcriptional repressor PaaX-like central Cas2-like domain-containing protein</fullName>
    </recommendedName>
</protein>